<proteinExistence type="predicted"/>
<protein>
    <submittedName>
        <fullName evidence="1">Uncharacterized protein</fullName>
    </submittedName>
</protein>
<dbReference type="AlphaFoldDB" id="A0A9Q3J885"/>
<accession>A0A9Q3J885</accession>
<name>A0A9Q3J885_9BASI</name>
<comment type="caution">
    <text evidence="1">The sequence shown here is derived from an EMBL/GenBank/DDBJ whole genome shotgun (WGS) entry which is preliminary data.</text>
</comment>
<evidence type="ECO:0000313" key="2">
    <source>
        <dbReference type="Proteomes" id="UP000765509"/>
    </source>
</evidence>
<gene>
    <name evidence="1" type="ORF">O181_096922</name>
</gene>
<keyword evidence="2" id="KW-1185">Reference proteome</keyword>
<sequence>MLEEGETVIPDLHPWPSKCHHCDEVDGEEVEVVPNSICHQYIASFSQTPSKRFQKQVIPSTPRNLQPILSTIPSSIPPASPNISTSRPALVSPVRPSPIPHPKNSPTITSPNYNLGPVPVEEEKINHHYRFLPPKYFSKGNVGICGLPEKIQIWAMKTKIMWPDCLE</sequence>
<dbReference type="Proteomes" id="UP000765509">
    <property type="component" value="Unassembled WGS sequence"/>
</dbReference>
<dbReference type="EMBL" id="AVOT02064972">
    <property type="protein sequence ID" value="MBW0557207.1"/>
    <property type="molecule type" value="Genomic_DNA"/>
</dbReference>
<reference evidence="1" key="1">
    <citation type="submission" date="2021-03" db="EMBL/GenBank/DDBJ databases">
        <title>Draft genome sequence of rust myrtle Austropuccinia psidii MF-1, a brazilian biotype.</title>
        <authorList>
            <person name="Quecine M.C."/>
            <person name="Pachon D.M.R."/>
            <person name="Bonatelli M.L."/>
            <person name="Correr F.H."/>
            <person name="Franceschini L.M."/>
            <person name="Leite T.F."/>
            <person name="Margarido G.R.A."/>
            <person name="Almeida C.A."/>
            <person name="Ferrarezi J.A."/>
            <person name="Labate C.A."/>
        </authorList>
    </citation>
    <scope>NUCLEOTIDE SEQUENCE</scope>
    <source>
        <strain evidence="1">MF-1</strain>
    </source>
</reference>
<organism evidence="1 2">
    <name type="scientific">Austropuccinia psidii MF-1</name>
    <dbReference type="NCBI Taxonomy" id="1389203"/>
    <lineage>
        <taxon>Eukaryota</taxon>
        <taxon>Fungi</taxon>
        <taxon>Dikarya</taxon>
        <taxon>Basidiomycota</taxon>
        <taxon>Pucciniomycotina</taxon>
        <taxon>Pucciniomycetes</taxon>
        <taxon>Pucciniales</taxon>
        <taxon>Sphaerophragmiaceae</taxon>
        <taxon>Austropuccinia</taxon>
    </lineage>
</organism>
<evidence type="ECO:0000313" key="1">
    <source>
        <dbReference type="EMBL" id="MBW0557207.1"/>
    </source>
</evidence>